<reference evidence="10" key="1">
    <citation type="submission" date="2012-01" db="EMBL/GenBank/DDBJ databases">
        <title>Strictosidine enzymes involved in alkaloid biosynthesis in Uncaria tomentosa root cultures under oxidative stress conditions.</title>
        <authorList>
            <person name="Vera-Reyes I."/>
            <person name="Huerta-Heredia A.A."/>
            <person name="Trejo-Tapia G."/>
            <person name="Ponce-Noyola T."/>
            <person name="Cerda Garcia-Rojas C."/>
            <person name="Esparza-Garcia F."/>
            <person name="Ramos-Valdivia A.C."/>
        </authorList>
    </citation>
    <scope>NUCLEOTIDE SEQUENCE</scope>
</reference>
<dbReference type="GO" id="GO:0005829">
    <property type="term" value="C:cytosol"/>
    <property type="evidence" value="ECO:0007669"/>
    <property type="project" value="UniProtKB-SubCell"/>
</dbReference>
<keyword evidence="7 10" id="KW-0326">Glycosidase</keyword>
<dbReference type="FunFam" id="3.20.20.80:FF:000022">
    <property type="entry name" value="Beta-glucosidase 11"/>
    <property type="match status" value="1"/>
</dbReference>
<evidence type="ECO:0000313" key="10">
    <source>
        <dbReference type="EMBL" id="AFN69080.1"/>
    </source>
</evidence>
<comment type="subcellular location">
    <subcellularLocation>
        <location evidence="1">Cytoplasm</location>
        <location evidence="1">Cytosol</location>
    </subcellularLocation>
</comment>
<dbReference type="GO" id="GO:0033075">
    <property type="term" value="P:isoquinoline alkaloid biosynthetic process"/>
    <property type="evidence" value="ECO:0007669"/>
    <property type="project" value="UniProtKB-ARBA"/>
</dbReference>
<comment type="pathway">
    <text evidence="2">Alkaloid biosynthesis.</text>
</comment>
<dbReference type="InterPro" id="IPR001360">
    <property type="entry name" value="Glyco_hydro_1"/>
</dbReference>
<evidence type="ECO:0000256" key="7">
    <source>
        <dbReference type="ARBA" id="ARBA00023295"/>
    </source>
</evidence>
<evidence type="ECO:0000256" key="8">
    <source>
        <dbReference type="ARBA" id="ARBA00093183"/>
    </source>
</evidence>
<name>I6ZQ42_9GENT</name>
<dbReference type="PANTHER" id="PTHR10353:SF137">
    <property type="entry name" value="MYROSINASE 3-RELATED"/>
    <property type="match status" value="1"/>
</dbReference>
<dbReference type="Pfam" id="PF00232">
    <property type="entry name" value="Glyco_hydro_1"/>
    <property type="match status" value="1"/>
</dbReference>
<proteinExistence type="evidence at transcript level"/>
<evidence type="ECO:0000256" key="9">
    <source>
        <dbReference type="RuleBase" id="RU003690"/>
    </source>
</evidence>
<evidence type="ECO:0000256" key="3">
    <source>
        <dbReference type="ARBA" id="ARBA00010838"/>
    </source>
</evidence>
<evidence type="ECO:0000256" key="4">
    <source>
        <dbReference type="ARBA" id="ARBA00022490"/>
    </source>
</evidence>
<comment type="catalytic activity">
    <reaction evidence="8">
        <text>deacetylisoipecoside + H2O = deacetylisoipecoside aglycone + D-glucose</text>
        <dbReference type="Rhea" id="RHEA:78887"/>
        <dbReference type="ChEBI" id="CHEBI:4167"/>
        <dbReference type="ChEBI" id="CHEBI:15377"/>
        <dbReference type="ChEBI" id="CHEBI:58091"/>
        <dbReference type="ChEBI" id="CHEBI:229557"/>
    </reaction>
    <physiologicalReaction direction="left-to-right" evidence="8">
        <dbReference type="Rhea" id="RHEA:78888"/>
    </physiologicalReaction>
</comment>
<dbReference type="SUPFAM" id="SSF51445">
    <property type="entry name" value="(Trans)glycosidases"/>
    <property type="match status" value="1"/>
</dbReference>
<dbReference type="GO" id="GO:0009251">
    <property type="term" value="P:glucan catabolic process"/>
    <property type="evidence" value="ECO:0007669"/>
    <property type="project" value="UniProtKB-ARBA"/>
</dbReference>
<evidence type="ECO:0000256" key="6">
    <source>
        <dbReference type="ARBA" id="ARBA00022801"/>
    </source>
</evidence>
<dbReference type="InterPro" id="IPR017853">
    <property type="entry name" value="GH"/>
</dbReference>
<keyword evidence="5" id="KW-0017">Alkaloid metabolism</keyword>
<dbReference type="Gene3D" id="3.20.20.80">
    <property type="entry name" value="Glycosidases"/>
    <property type="match status" value="1"/>
</dbReference>
<evidence type="ECO:0000256" key="5">
    <source>
        <dbReference type="ARBA" id="ARBA00022589"/>
    </source>
</evidence>
<evidence type="ECO:0000256" key="1">
    <source>
        <dbReference type="ARBA" id="ARBA00004514"/>
    </source>
</evidence>
<organism evidence="10">
    <name type="scientific">Uncaria tomentosa</name>
    <dbReference type="NCBI Taxonomy" id="128375"/>
    <lineage>
        <taxon>Eukaryota</taxon>
        <taxon>Viridiplantae</taxon>
        <taxon>Streptophyta</taxon>
        <taxon>Embryophyta</taxon>
        <taxon>Tracheophyta</taxon>
        <taxon>Spermatophyta</taxon>
        <taxon>Magnoliopsida</taxon>
        <taxon>eudicotyledons</taxon>
        <taxon>Gunneridae</taxon>
        <taxon>Pentapetalae</taxon>
        <taxon>asterids</taxon>
        <taxon>lamiids</taxon>
        <taxon>Gentianales</taxon>
        <taxon>Rubiaceae</taxon>
        <taxon>Cinchonoideae</taxon>
        <taxon>Naucleeae</taxon>
        <taxon>Uncaria</taxon>
    </lineage>
</organism>
<keyword evidence="4" id="KW-0963">Cytoplasm</keyword>
<dbReference type="GO" id="GO:0050422">
    <property type="term" value="F:strictosidine beta-glucosidase activity"/>
    <property type="evidence" value="ECO:0007669"/>
    <property type="project" value="UniProtKB-EC"/>
</dbReference>
<dbReference type="AlphaFoldDB" id="I6ZQ42"/>
<protein>
    <submittedName>
        <fullName evidence="10">Putative strictosidine beta-D-glucosidase</fullName>
        <ecNumber evidence="10">3.2.1.105</ecNumber>
    </submittedName>
</protein>
<dbReference type="BRENDA" id="3.2.1.105">
    <property type="organism ID" value="11696"/>
</dbReference>
<dbReference type="EMBL" id="JQ366085">
    <property type="protein sequence ID" value="AFN69080.1"/>
    <property type="molecule type" value="mRNA"/>
</dbReference>
<evidence type="ECO:0000256" key="2">
    <source>
        <dbReference type="ARBA" id="ARBA00004913"/>
    </source>
</evidence>
<dbReference type="PRINTS" id="PR00131">
    <property type="entry name" value="GLHYDRLASE1"/>
</dbReference>
<dbReference type="InterPro" id="IPR033132">
    <property type="entry name" value="GH_1_N_CS"/>
</dbReference>
<sequence>MSTPATKFSGTVSRSDFPEGFLFGSASSAFQYEGAHNVDGRLPSIWDTFLVETHPDIVAANGLDAVEFYYRYKEDIKAMKDIGLDTFRFSLSWPRILPNGRRTRGPNNEEQGVNKLAIDFYNKVINLLLENGIEPSVTLFHWDVPQALETEYLGFLSEKSVEDFVDYADLCFREFGDRVKYWMTFNETWSYSLFGYLLGTFAPGRGSTNEEQRKAIAEDLPSSLGKSRQAFAHSRTPRAGDPSTEPYIVTHNQLLAHAAAVKLYRFAYQNAQNAQKGKIGIGLVSIWAEPHNDTTEDRDAAQRVLDFMLGWLFDPVVFGRYPESMRRLLGNRLPEFKPHQLRDMIGSFDFIGMNYYTTNSVANLPYSRSIIYNPDSQAICYPMGEEAGSSWVYIYPEGLLKLLLYVKEKYNNPLIYITENGIDEVNDENLTMWEALYDTQRISYHKQHLEATKQAISQGVDVRGYYAWSFTDNLEWASGFDSRFGLNYVHFGRKLERYPKLSAGWFKFFLENGKSASFCWSIIGNNICLNKRSRCTLVDCRIYILLVIRIYVC</sequence>
<dbReference type="EC" id="3.2.1.105" evidence="10"/>
<keyword evidence="6 10" id="KW-0378">Hydrolase</keyword>
<comment type="similarity">
    <text evidence="3 9">Belongs to the glycosyl hydrolase 1 family.</text>
</comment>
<dbReference type="SMR" id="I6ZQ42"/>
<dbReference type="PANTHER" id="PTHR10353">
    <property type="entry name" value="GLYCOSYL HYDROLASE"/>
    <property type="match status" value="1"/>
</dbReference>
<accession>I6ZQ42</accession>
<dbReference type="PROSITE" id="PS00653">
    <property type="entry name" value="GLYCOSYL_HYDROL_F1_2"/>
    <property type="match status" value="1"/>
</dbReference>